<feature type="chain" id="PRO_5047183550" evidence="1">
    <location>
        <begin position="20"/>
        <end position="586"/>
    </location>
</feature>
<reference evidence="4 5" key="1">
    <citation type="submission" date="2023-07" db="EMBL/GenBank/DDBJ databases">
        <authorList>
            <person name="Lian W.-H."/>
        </authorList>
    </citation>
    <scope>NUCLEOTIDE SEQUENCE [LARGE SCALE GENOMIC DNA]</scope>
    <source>
        <strain evidence="4 5">SYSU DXS3180</strain>
    </source>
</reference>
<protein>
    <submittedName>
        <fullName evidence="4">DUF6067 family protein</fullName>
    </submittedName>
</protein>
<keyword evidence="5" id="KW-1185">Reference proteome</keyword>
<sequence length="586" mass="66559">MKYAAVCFLCCMTFAFASAQSQAPLDYNEMADPSPVDSASWNAMPADRLISFGDVDVRYSKRQVPALQQPTTTWKTIAWKNERVHTQFVVASRKKIFQLQVEAGSLTDGKGNNINAANVKTGFVRYVMTDELNKDGGGCGFRPDTRAFDSSLVADGIDFIPVKNVTAYSVQPVWLSVKVPANAPAGNYTGTIKVKQYGGEVLQTLSYSVEVKNYTLPDPKDWTFYLDLWQNPFSIARVHGVQCWSDEHFAIMQPYMKSLANAGQKVITVSMIYDPWNEQTEDPFYSMIKWTKKKNGSWTYDYTIFDKWVNFMMAQGINKAINCYSMIPWGLNFKYYDETIGRDTFIIAKAGSPEYNAHWKPMLADFAKHLKEKGWFNKTAIAMDEREMKDMQQAIALIKSVDKNFRVSLAGNYHPEIQQDIDDYCIASAHNFPDDVRKQREKAGMISTYYTCCVEGFPNTFTFSPPAEAAWIGWYAANKNFDGYLRWAYNSWTANPLTDSRFRTWAAGDTYLVYPGPRSSIRFERLIEGIQDNEKIRVLKSTFAKNKDNQKLQQLNAMLAPFEIADIKSKGAAVMLNEGKAALNQF</sequence>
<name>A0ABV3ZL75_9BACT</name>
<feature type="domain" description="Glycoside hydrolase 123 N-terminal" evidence="3">
    <location>
        <begin position="52"/>
        <end position="195"/>
    </location>
</feature>
<dbReference type="Proteomes" id="UP001560573">
    <property type="component" value="Unassembled WGS sequence"/>
</dbReference>
<dbReference type="InterPro" id="IPR053850">
    <property type="entry name" value="Glyco_hydro_123_N_2"/>
</dbReference>
<evidence type="ECO:0000259" key="2">
    <source>
        <dbReference type="Pfam" id="PF13320"/>
    </source>
</evidence>
<evidence type="ECO:0000256" key="1">
    <source>
        <dbReference type="SAM" id="SignalP"/>
    </source>
</evidence>
<evidence type="ECO:0000259" key="3">
    <source>
        <dbReference type="Pfam" id="PF22680"/>
    </source>
</evidence>
<dbReference type="RefSeq" id="WP_369332047.1">
    <property type="nucleotide sequence ID" value="NZ_JAULBC010000009.1"/>
</dbReference>
<dbReference type="EMBL" id="JAULBC010000009">
    <property type="protein sequence ID" value="MEX6690636.1"/>
    <property type="molecule type" value="Genomic_DNA"/>
</dbReference>
<accession>A0ABV3ZL75</accession>
<keyword evidence="1" id="KW-0732">Signal</keyword>
<feature type="domain" description="Glycoside hydrolase 123 catalytic" evidence="2">
    <location>
        <begin position="229"/>
        <end position="539"/>
    </location>
</feature>
<organism evidence="4 5">
    <name type="scientific">Danxiaibacter flavus</name>
    <dbReference type="NCBI Taxonomy" id="3049108"/>
    <lineage>
        <taxon>Bacteria</taxon>
        <taxon>Pseudomonadati</taxon>
        <taxon>Bacteroidota</taxon>
        <taxon>Chitinophagia</taxon>
        <taxon>Chitinophagales</taxon>
        <taxon>Chitinophagaceae</taxon>
        <taxon>Danxiaibacter</taxon>
    </lineage>
</organism>
<feature type="signal peptide" evidence="1">
    <location>
        <begin position="1"/>
        <end position="19"/>
    </location>
</feature>
<dbReference type="Pfam" id="PF13320">
    <property type="entry name" value="GH123_cat"/>
    <property type="match status" value="1"/>
</dbReference>
<evidence type="ECO:0000313" key="4">
    <source>
        <dbReference type="EMBL" id="MEX6690636.1"/>
    </source>
</evidence>
<dbReference type="InterPro" id="IPR025150">
    <property type="entry name" value="GH123_cat"/>
</dbReference>
<gene>
    <name evidence="4" type="ORF">QTN47_24225</name>
</gene>
<dbReference type="Pfam" id="PF22680">
    <property type="entry name" value="Glyco_hydro_123_N_2"/>
    <property type="match status" value="1"/>
</dbReference>
<comment type="caution">
    <text evidence="4">The sequence shown here is derived from an EMBL/GenBank/DDBJ whole genome shotgun (WGS) entry which is preliminary data.</text>
</comment>
<proteinExistence type="predicted"/>
<evidence type="ECO:0000313" key="5">
    <source>
        <dbReference type="Proteomes" id="UP001560573"/>
    </source>
</evidence>